<dbReference type="Proteomes" id="UP000595053">
    <property type="component" value="Chromosome"/>
</dbReference>
<keyword evidence="4" id="KW-1185">Reference proteome</keyword>
<dbReference type="Proteomes" id="UP000594961">
    <property type="component" value="Chromosome"/>
</dbReference>
<gene>
    <name evidence="1" type="ORF">INS88_04515</name>
    <name evidence="2" type="ORF">INS90_04540</name>
</gene>
<accession>A0A8A5U7K4</accession>
<evidence type="ECO:0000313" key="2">
    <source>
        <dbReference type="EMBL" id="QOR48533.1"/>
    </source>
</evidence>
<organism evidence="2 3">
    <name type="scientific">Trueperella pecoris</name>
    <dbReference type="NCBI Taxonomy" id="2733571"/>
    <lineage>
        <taxon>Bacteria</taxon>
        <taxon>Bacillati</taxon>
        <taxon>Actinomycetota</taxon>
        <taxon>Actinomycetes</taxon>
        <taxon>Actinomycetales</taxon>
        <taxon>Actinomycetaceae</taxon>
        <taxon>Trueperella</taxon>
    </lineage>
</organism>
<proteinExistence type="predicted"/>
<accession>A0A7M1R310</accession>
<dbReference type="EMBL" id="CP063213">
    <property type="protein sequence ID" value="QOR46463.1"/>
    <property type="molecule type" value="Genomic_DNA"/>
</dbReference>
<dbReference type="AlphaFoldDB" id="A0A7M1R310"/>
<evidence type="ECO:0000313" key="4">
    <source>
        <dbReference type="Proteomes" id="UP000595053"/>
    </source>
</evidence>
<protein>
    <submittedName>
        <fullName evidence="2">OB-fold nucleic acid binding domain-containing protein</fullName>
    </submittedName>
</protein>
<dbReference type="RefSeq" id="WP_193327635.1">
    <property type="nucleotide sequence ID" value="NZ_CP053291.1"/>
</dbReference>
<evidence type="ECO:0000313" key="1">
    <source>
        <dbReference type="EMBL" id="QOR46463.1"/>
    </source>
</evidence>
<reference evidence="3 4" key="1">
    <citation type="submission" date="2020-10" db="EMBL/GenBank/DDBJ databases">
        <title>Trueperella pecoris sp. nov. isolated from bovine and porcine specimens.</title>
        <authorList>
            <person name="Schoenecker L."/>
            <person name="Schnydrig P."/>
            <person name="Brodard I."/>
            <person name="Thomann A."/>
            <person name="Hemphill A."/>
            <person name="Rodriguez-Campos S."/>
            <person name="Perreten V."/>
            <person name="Jores J."/>
            <person name="Kittl S."/>
        </authorList>
    </citation>
    <scope>NUCLEOTIDE SEQUENCE [LARGE SCALE GENOMIC DNA]</scope>
    <source>
        <strain evidence="1 4">15A0121</strain>
        <strain evidence="2 3">19OD0592</strain>
    </source>
</reference>
<evidence type="ECO:0000313" key="3">
    <source>
        <dbReference type="Proteomes" id="UP000594961"/>
    </source>
</evidence>
<name>A0A7M1R310_9ACTO</name>
<sequence>MTRRRDLIGTIRSITYPGAGRGKRVTAYLELDEGPIVLYFMSRSNLECIDIGSKVRVIGAVSTYRGVPTMFNPSYTVVEDSDEHA</sequence>
<dbReference type="EMBL" id="CP063212">
    <property type="protein sequence ID" value="QOR48533.1"/>
    <property type="molecule type" value="Genomic_DNA"/>
</dbReference>